<evidence type="ECO:0008006" key="4">
    <source>
        <dbReference type="Google" id="ProtNLM"/>
    </source>
</evidence>
<gene>
    <name evidence="2" type="ORF">GCM10011323_05560</name>
</gene>
<feature type="compositionally biased region" description="Polar residues" evidence="1">
    <location>
        <begin position="141"/>
        <end position="159"/>
    </location>
</feature>
<evidence type="ECO:0000313" key="3">
    <source>
        <dbReference type="Proteomes" id="UP000634043"/>
    </source>
</evidence>
<feature type="compositionally biased region" description="Basic and acidic residues" evidence="1">
    <location>
        <begin position="160"/>
        <end position="174"/>
    </location>
</feature>
<dbReference type="EMBL" id="BMFP01000001">
    <property type="protein sequence ID" value="GGG03617.1"/>
    <property type="molecule type" value="Genomic_DNA"/>
</dbReference>
<feature type="compositionally biased region" description="Basic and acidic residues" evidence="1">
    <location>
        <begin position="127"/>
        <end position="140"/>
    </location>
</feature>
<feature type="compositionally biased region" description="Gly residues" evidence="1">
    <location>
        <begin position="225"/>
        <end position="236"/>
    </location>
</feature>
<organism evidence="2 3">
    <name type="scientific">Pontibacter amylolyticus</name>
    <dbReference type="NCBI Taxonomy" id="1424080"/>
    <lineage>
        <taxon>Bacteria</taxon>
        <taxon>Pseudomonadati</taxon>
        <taxon>Bacteroidota</taxon>
        <taxon>Cytophagia</taxon>
        <taxon>Cytophagales</taxon>
        <taxon>Hymenobacteraceae</taxon>
        <taxon>Pontibacter</taxon>
    </lineage>
</organism>
<feature type="region of interest" description="Disordered" evidence="1">
    <location>
        <begin position="47"/>
        <end position="244"/>
    </location>
</feature>
<accession>A0ABQ1VZ52</accession>
<evidence type="ECO:0000313" key="2">
    <source>
        <dbReference type="EMBL" id="GGG03617.1"/>
    </source>
</evidence>
<feature type="region of interest" description="Disordered" evidence="1">
    <location>
        <begin position="1"/>
        <end position="29"/>
    </location>
</feature>
<sequence>MNRRDRDRYDHDNYDRDYSGDAGYDRNDEHYHSARNLTNEFEQEYRSHHPEMRDERYNRSNISHSYHEGNMGDGYERMREGRSTTRRDSDYNMNYGERDRGNWGDSRNRGQNWSDAERYGTSGRYSQRGDDYNRDRDMRQHNWSGSTDRFNTQERSSQLDMDRSSRMNQDRMREGYGISDYGRMRPTENIHSSRGIPNAGITSSFEDDYGTDLDSSRSSRISSGNYGGYGSQGGGYSRNRDDRY</sequence>
<evidence type="ECO:0000256" key="1">
    <source>
        <dbReference type="SAM" id="MobiDB-lite"/>
    </source>
</evidence>
<feature type="compositionally biased region" description="Basic and acidic residues" evidence="1">
    <location>
        <begin position="47"/>
        <end position="58"/>
    </location>
</feature>
<protein>
    <recommendedName>
        <fullName evidence="4">SWFGD domain-containing protein</fullName>
    </recommendedName>
</protein>
<feature type="compositionally biased region" description="Basic and acidic residues" evidence="1">
    <location>
        <begin position="74"/>
        <end position="108"/>
    </location>
</feature>
<keyword evidence="3" id="KW-1185">Reference proteome</keyword>
<reference evidence="3" key="1">
    <citation type="journal article" date="2019" name="Int. J. Syst. Evol. Microbiol.">
        <title>The Global Catalogue of Microorganisms (GCM) 10K type strain sequencing project: providing services to taxonomists for standard genome sequencing and annotation.</title>
        <authorList>
            <consortium name="The Broad Institute Genomics Platform"/>
            <consortium name="The Broad Institute Genome Sequencing Center for Infectious Disease"/>
            <person name="Wu L."/>
            <person name="Ma J."/>
        </authorList>
    </citation>
    <scope>NUCLEOTIDE SEQUENCE [LARGE SCALE GENOMIC DNA]</scope>
    <source>
        <strain evidence="3">CGMCC 1.12749</strain>
    </source>
</reference>
<name>A0ABQ1VZ52_9BACT</name>
<dbReference type="RefSeq" id="WP_188499975.1">
    <property type="nucleotide sequence ID" value="NZ_BMFP01000001.1"/>
</dbReference>
<dbReference type="Proteomes" id="UP000634043">
    <property type="component" value="Unassembled WGS sequence"/>
</dbReference>
<comment type="caution">
    <text evidence="2">The sequence shown here is derived from an EMBL/GenBank/DDBJ whole genome shotgun (WGS) entry which is preliminary data.</text>
</comment>
<proteinExistence type="predicted"/>